<name>A0A4R4JZK9_9BACT</name>
<dbReference type="PANTHER" id="PTHR33876:SF4">
    <property type="entry name" value="CHLOROPLAST PROTEIN FOR GROWTH AND FERTILITY 2"/>
    <property type="match status" value="1"/>
</dbReference>
<dbReference type="RefSeq" id="WP_132121392.1">
    <property type="nucleotide sequence ID" value="NZ_SMJU01000017.1"/>
</dbReference>
<gene>
    <name evidence="2" type="ORF">EZE20_20875</name>
</gene>
<keyword evidence="1" id="KW-1133">Transmembrane helix</keyword>
<comment type="caution">
    <text evidence="2">The sequence shown here is derived from an EMBL/GenBank/DDBJ whole genome shotgun (WGS) entry which is preliminary data.</text>
</comment>
<feature type="transmembrane region" description="Helical" evidence="1">
    <location>
        <begin position="113"/>
        <end position="135"/>
    </location>
</feature>
<sequence>MEATPLLFAALVGFGHAFEADHLVAVSTLVTRRNNARLAVKDGFFWGLGHTSTLLLIGSIFVLGRLVVQEELFRFLEAGVGLMLIGLGGFRLMQMGRKSHTHSHNHAHDSQHSLAYGVGLLHGLAGSGALMMSVLATLTDAASSMAYLLIFGIGSVAGMILAAGIFSVPFSEKVMQNPVVQKALTIFSSVLCIGLGGKVLLENLL</sequence>
<proteinExistence type="predicted"/>
<feature type="transmembrane region" description="Helical" evidence="1">
    <location>
        <begin position="183"/>
        <end position="201"/>
    </location>
</feature>
<accession>A0A4R4JZK9</accession>
<dbReference type="PANTHER" id="PTHR33876">
    <property type="entry name" value="UNNAMED PRODUCT"/>
    <property type="match status" value="1"/>
</dbReference>
<protein>
    <submittedName>
        <fullName evidence="2">Urease accessory protein</fullName>
    </submittedName>
</protein>
<dbReference type="AlphaFoldDB" id="A0A4R4JZK9"/>
<dbReference type="OrthoDB" id="9811044at2"/>
<feature type="transmembrane region" description="Helical" evidence="1">
    <location>
        <begin position="44"/>
        <end position="68"/>
    </location>
</feature>
<feature type="transmembrane region" description="Helical" evidence="1">
    <location>
        <begin position="75"/>
        <end position="93"/>
    </location>
</feature>
<dbReference type="InterPro" id="IPR052776">
    <property type="entry name" value="Chloro_ReproSupport/MetalTrans"/>
</dbReference>
<dbReference type="Proteomes" id="UP000295706">
    <property type="component" value="Unassembled WGS sequence"/>
</dbReference>
<keyword evidence="3" id="KW-1185">Reference proteome</keyword>
<evidence type="ECO:0000313" key="2">
    <source>
        <dbReference type="EMBL" id="TDB60390.1"/>
    </source>
</evidence>
<evidence type="ECO:0000256" key="1">
    <source>
        <dbReference type="SAM" id="Phobius"/>
    </source>
</evidence>
<dbReference type="EMBL" id="SMJU01000017">
    <property type="protein sequence ID" value="TDB60390.1"/>
    <property type="molecule type" value="Genomic_DNA"/>
</dbReference>
<feature type="transmembrane region" description="Helical" evidence="1">
    <location>
        <begin position="147"/>
        <end position="171"/>
    </location>
</feature>
<keyword evidence="1" id="KW-0472">Membrane</keyword>
<evidence type="ECO:0000313" key="3">
    <source>
        <dbReference type="Proteomes" id="UP000295706"/>
    </source>
</evidence>
<reference evidence="2 3" key="1">
    <citation type="submission" date="2019-02" db="EMBL/GenBank/DDBJ databases">
        <title>Arundinibacter roseus gen. nov., sp. nov., a new member of the family Cytophagaceae.</title>
        <authorList>
            <person name="Szuroczki S."/>
            <person name="Khayer B."/>
            <person name="Sproer C."/>
            <person name="Toumi M."/>
            <person name="Szabo A."/>
            <person name="Felfoldi T."/>
            <person name="Schumann P."/>
            <person name="Toth E."/>
        </authorList>
    </citation>
    <scope>NUCLEOTIDE SEQUENCE [LARGE SCALE GENOMIC DNA]</scope>
    <source>
        <strain evidence="2 3">DMA-k-7a</strain>
    </source>
</reference>
<organism evidence="2 3">
    <name type="scientific">Arundinibacter roseus</name>
    <dbReference type="NCBI Taxonomy" id="2070510"/>
    <lineage>
        <taxon>Bacteria</taxon>
        <taxon>Pseudomonadati</taxon>
        <taxon>Bacteroidota</taxon>
        <taxon>Cytophagia</taxon>
        <taxon>Cytophagales</taxon>
        <taxon>Spirosomataceae</taxon>
        <taxon>Arundinibacter</taxon>
    </lineage>
</organism>
<keyword evidence="1" id="KW-0812">Transmembrane</keyword>